<sequence>MSSGKIVDGSSGSVSPKQTHISRKSYLRLYGALDREWIEKVVKAELDVYYEDIVLVDEVARHISRTLRVKAGLDD</sequence>
<dbReference type="AlphaFoldDB" id="A0A0F8YWN0"/>
<feature type="compositionally biased region" description="Polar residues" evidence="1">
    <location>
        <begin position="10"/>
        <end position="19"/>
    </location>
</feature>
<feature type="region of interest" description="Disordered" evidence="1">
    <location>
        <begin position="1"/>
        <end position="20"/>
    </location>
</feature>
<name>A0A0F8YWN0_9ZZZZ</name>
<accession>A0A0F8YWN0</accession>
<evidence type="ECO:0000313" key="2">
    <source>
        <dbReference type="EMBL" id="KKK85833.1"/>
    </source>
</evidence>
<protein>
    <submittedName>
        <fullName evidence="2">Uncharacterized protein</fullName>
    </submittedName>
</protein>
<comment type="caution">
    <text evidence="2">The sequence shown here is derived from an EMBL/GenBank/DDBJ whole genome shotgun (WGS) entry which is preliminary data.</text>
</comment>
<proteinExistence type="predicted"/>
<organism evidence="2">
    <name type="scientific">marine sediment metagenome</name>
    <dbReference type="NCBI Taxonomy" id="412755"/>
    <lineage>
        <taxon>unclassified sequences</taxon>
        <taxon>metagenomes</taxon>
        <taxon>ecological metagenomes</taxon>
    </lineage>
</organism>
<reference evidence="2" key="1">
    <citation type="journal article" date="2015" name="Nature">
        <title>Complex archaea that bridge the gap between prokaryotes and eukaryotes.</title>
        <authorList>
            <person name="Spang A."/>
            <person name="Saw J.H."/>
            <person name="Jorgensen S.L."/>
            <person name="Zaremba-Niedzwiedzka K."/>
            <person name="Martijn J."/>
            <person name="Lind A.E."/>
            <person name="van Eijk R."/>
            <person name="Schleper C."/>
            <person name="Guy L."/>
            <person name="Ettema T.J."/>
        </authorList>
    </citation>
    <scope>NUCLEOTIDE SEQUENCE</scope>
</reference>
<dbReference type="EMBL" id="LAZR01051126">
    <property type="protein sequence ID" value="KKK85833.1"/>
    <property type="molecule type" value="Genomic_DNA"/>
</dbReference>
<gene>
    <name evidence="2" type="ORF">LCGC14_2769300</name>
</gene>
<evidence type="ECO:0000256" key="1">
    <source>
        <dbReference type="SAM" id="MobiDB-lite"/>
    </source>
</evidence>